<dbReference type="AlphaFoldDB" id="A0AAV5WGD6"/>
<accession>A0AAV5WGD6</accession>
<protein>
    <submittedName>
        <fullName evidence="2">Uncharacterized protein</fullName>
    </submittedName>
</protein>
<comment type="caution">
    <text evidence="2">The sequence shown here is derived from an EMBL/GenBank/DDBJ whole genome shotgun (WGS) entry which is preliminary data.</text>
</comment>
<dbReference type="Proteomes" id="UP001432322">
    <property type="component" value="Unassembled WGS sequence"/>
</dbReference>
<feature type="compositionally biased region" description="Basic and acidic residues" evidence="1">
    <location>
        <begin position="36"/>
        <end position="45"/>
    </location>
</feature>
<proteinExistence type="predicted"/>
<feature type="non-terminal residue" evidence="2">
    <location>
        <position position="1"/>
    </location>
</feature>
<evidence type="ECO:0000313" key="2">
    <source>
        <dbReference type="EMBL" id="GMT29946.1"/>
    </source>
</evidence>
<evidence type="ECO:0000256" key="1">
    <source>
        <dbReference type="SAM" id="MobiDB-lite"/>
    </source>
</evidence>
<reference evidence="2" key="1">
    <citation type="submission" date="2023-10" db="EMBL/GenBank/DDBJ databases">
        <title>Genome assembly of Pristionchus species.</title>
        <authorList>
            <person name="Yoshida K."/>
            <person name="Sommer R.J."/>
        </authorList>
    </citation>
    <scope>NUCLEOTIDE SEQUENCE</scope>
    <source>
        <strain evidence="2">RS5133</strain>
    </source>
</reference>
<name>A0AAV5WGD6_9BILA</name>
<sequence>QQLQQPQPDQRRMQQLQPTSLLHTAACHLPPAAEGGNKRICEVSHPRSSTTRRMRSEVTKEELEEFLLPIALPTELSYPIHRWKKGT</sequence>
<gene>
    <name evidence="2" type="ORF">PFISCL1PPCAC_21243</name>
</gene>
<dbReference type="EMBL" id="BTSY01000005">
    <property type="protein sequence ID" value="GMT29946.1"/>
    <property type="molecule type" value="Genomic_DNA"/>
</dbReference>
<keyword evidence="3" id="KW-1185">Reference proteome</keyword>
<feature type="region of interest" description="Disordered" evidence="1">
    <location>
        <begin position="30"/>
        <end position="57"/>
    </location>
</feature>
<organism evidence="2 3">
    <name type="scientific">Pristionchus fissidentatus</name>
    <dbReference type="NCBI Taxonomy" id="1538716"/>
    <lineage>
        <taxon>Eukaryota</taxon>
        <taxon>Metazoa</taxon>
        <taxon>Ecdysozoa</taxon>
        <taxon>Nematoda</taxon>
        <taxon>Chromadorea</taxon>
        <taxon>Rhabditida</taxon>
        <taxon>Rhabditina</taxon>
        <taxon>Diplogasteromorpha</taxon>
        <taxon>Diplogasteroidea</taxon>
        <taxon>Neodiplogasteridae</taxon>
        <taxon>Pristionchus</taxon>
    </lineage>
</organism>
<evidence type="ECO:0000313" key="3">
    <source>
        <dbReference type="Proteomes" id="UP001432322"/>
    </source>
</evidence>